<evidence type="ECO:0000256" key="3">
    <source>
        <dbReference type="ARBA" id="ARBA00022884"/>
    </source>
</evidence>
<dbReference type="Proteomes" id="UP000600449">
    <property type="component" value="Unassembled WGS sequence"/>
</dbReference>
<dbReference type="GO" id="GO:0006402">
    <property type="term" value="P:mRNA catabolic process"/>
    <property type="evidence" value="ECO:0007669"/>
    <property type="project" value="InterPro"/>
</dbReference>
<dbReference type="GO" id="GO:0044781">
    <property type="term" value="P:bacterial-type flagellum organization"/>
    <property type="evidence" value="ECO:0007669"/>
    <property type="project" value="UniProtKB-KW"/>
</dbReference>
<comment type="caution">
    <text evidence="4">The sequence shown here is derived from an EMBL/GenBank/DDBJ whole genome shotgun (WGS) entry which is preliminary data.</text>
</comment>
<dbReference type="NCBIfam" id="NF001995">
    <property type="entry name" value="PRK00794.1-1"/>
    <property type="match status" value="1"/>
</dbReference>
<gene>
    <name evidence="4" type="primary">flbT</name>
    <name evidence="4" type="ORF">GCM10011322_19820</name>
</gene>
<protein>
    <submittedName>
        <fullName evidence="4">Flagellum biosynthesis repressor protein FlbT</fullName>
    </submittedName>
</protein>
<dbReference type="EMBL" id="BMMF01000005">
    <property type="protein sequence ID" value="GGK33132.1"/>
    <property type="molecule type" value="Genomic_DNA"/>
</dbReference>
<dbReference type="GO" id="GO:0048027">
    <property type="term" value="F:mRNA 5'-UTR binding"/>
    <property type="evidence" value="ECO:0007669"/>
    <property type="project" value="InterPro"/>
</dbReference>
<keyword evidence="3" id="KW-0694">RNA-binding</keyword>
<evidence type="ECO:0000313" key="4">
    <source>
        <dbReference type="EMBL" id="GGK33132.1"/>
    </source>
</evidence>
<evidence type="ECO:0000256" key="1">
    <source>
        <dbReference type="ARBA" id="ARBA00022491"/>
    </source>
</evidence>
<accession>A0A917Q7B0</accession>
<evidence type="ECO:0000313" key="5">
    <source>
        <dbReference type="Proteomes" id="UP000600449"/>
    </source>
</evidence>
<keyword evidence="5" id="KW-1185">Reference proteome</keyword>
<dbReference type="InterPro" id="IPR009967">
    <property type="entry name" value="Flagellum_FlbT"/>
</dbReference>
<dbReference type="PIRSF" id="PIRSF009533">
    <property type="entry name" value="FlbT"/>
    <property type="match status" value="1"/>
</dbReference>
<reference evidence="4 5" key="1">
    <citation type="journal article" date="2014" name="Int. J. Syst. Evol. Microbiol.">
        <title>Complete genome sequence of Corynebacterium casei LMG S-19264T (=DSM 44701T), isolated from a smear-ripened cheese.</title>
        <authorList>
            <consortium name="US DOE Joint Genome Institute (JGI-PGF)"/>
            <person name="Walter F."/>
            <person name="Albersmeier A."/>
            <person name="Kalinowski J."/>
            <person name="Ruckert C."/>
        </authorList>
    </citation>
    <scope>NUCLEOTIDE SEQUENCE [LARGE SCALE GENOMIC DNA]</scope>
    <source>
        <strain evidence="4 5">CGMCC 1.9161</strain>
    </source>
</reference>
<dbReference type="GO" id="GO:1902209">
    <property type="term" value="P:negative regulation of bacterial-type flagellum assembly"/>
    <property type="evidence" value="ECO:0007669"/>
    <property type="project" value="InterPro"/>
</dbReference>
<evidence type="ECO:0000256" key="2">
    <source>
        <dbReference type="ARBA" id="ARBA00022795"/>
    </source>
</evidence>
<dbReference type="AlphaFoldDB" id="A0A917Q7B0"/>
<dbReference type="Pfam" id="PF07378">
    <property type="entry name" value="FlbT"/>
    <property type="match status" value="1"/>
</dbReference>
<proteinExistence type="predicted"/>
<keyword evidence="1" id="KW-0678">Repressor</keyword>
<name>A0A917Q7B0_9HYPH</name>
<sequence>MSGTMRLTLRAGERVWINGAVVRAERKTTLEILNDATFLLESHVLQPEETTTPLRQIYFAVQTMFVDPSATETAQVLFERFLGAALRAFASPDILGGLMRVRDQMEAGRRLDAMKTLRALFPAEDAILAAASQRRDAA</sequence>
<organism evidence="4 5">
    <name type="scientific">Salinarimonas ramus</name>
    <dbReference type="NCBI Taxonomy" id="690164"/>
    <lineage>
        <taxon>Bacteria</taxon>
        <taxon>Pseudomonadati</taxon>
        <taxon>Pseudomonadota</taxon>
        <taxon>Alphaproteobacteria</taxon>
        <taxon>Hyphomicrobiales</taxon>
        <taxon>Salinarimonadaceae</taxon>
        <taxon>Salinarimonas</taxon>
    </lineage>
</organism>
<keyword evidence="2" id="KW-1005">Bacterial flagellum biogenesis</keyword>
<dbReference type="RefSeq" id="WP_210317611.1">
    <property type="nucleotide sequence ID" value="NZ_BMMF01000005.1"/>
</dbReference>